<name>A0A6A3BEI9_HIBSY</name>
<dbReference type="InterPro" id="IPR015683">
    <property type="entry name" value="Ionotropic_Glu_rcpt"/>
</dbReference>
<protein>
    <recommendedName>
        <fullName evidence="6">Receptor ligand binding region domain-containing protein</fullName>
    </recommendedName>
</protein>
<reference evidence="7" key="1">
    <citation type="submission" date="2019-09" db="EMBL/GenBank/DDBJ databases">
        <title>Draft genome information of white flower Hibiscus syriacus.</title>
        <authorList>
            <person name="Kim Y.-M."/>
        </authorList>
    </citation>
    <scope>NUCLEOTIDE SEQUENCE [LARGE SCALE GENOMIC DNA]</scope>
    <source>
        <strain evidence="7">YM2019G1</strain>
    </source>
</reference>
<accession>A0A6A3BEI9</accession>
<evidence type="ECO:0000256" key="5">
    <source>
        <dbReference type="SAM" id="Phobius"/>
    </source>
</evidence>
<dbReference type="GO" id="GO:0016020">
    <property type="term" value="C:membrane"/>
    <property type="evidence" value="ECO:0007669"/>
    <property type="project" value="UniProtKB-SubCell"/>
</dbReference>
<dbReference type="Proteomes" id="UP000436088">
    <property type="component" value="Unassembled WGS sequence"/>
</dbReference>
<organism evidence="7 8">
    <name type="scientific">Hibiscus syriacus</name>
    <name type="common">Rose of Sharon</name>
    <dbReference type="NCBI Taxonomy" id="106335"/>
    <lineage>
        <taxon>Eukaryota</taxon>
        <taxon>Viridiplantae</taxon>
        <taxon>Streptophyta</taxon>
        <taxon>Embryophyta</taxon>
        <taxon>Tracheophyta</taxon>
        <taxon>Spermatophyta</taxon>
        <taxon>Magnoliopsida</taxon>
        <taxon>eudicotyledons</taxon>
        <taxon>Gunneridae</taxon>
        <taxon>Pentapetalae</taxon>
        <taxon>rosids</taxon>
        <taxon>malvids</taxon>
        <taxon>Malvales</taxon>
        <taxon>Malvaceae</taxon>
        <taxon>Malvoideae</taxon>
        <taxon>Hibiscus</taxon>
    </lineage>
</organism>
<feature type="domain" description="Receptor ligand binding region" evidence="6">
    <location>
        <begin position="183"/>
        <end position="295"/>
    </location>
</feature>
<dbReference type="SUPFAM" id="SSF53822">
    <property type="entry name" value="Periplasmic binding protein-like I"/>
    <property type="match status" value="1"/>
</dbReference>
<feature type="transmembrane region" description="Helical" evidence="5">
    <location>
        <begin position="522"/>
        <end position="542"/>
    </location>
</feature>
<dbReference type="PANTHER" id="PTHR18966">
    <property type="entry name" value="IONOTROPIC GLUTAMATE RECEPTOR"/>
    <property type="match status" value="1"/>
</dbReference>
<evidence type="ECO:0000256" key="3">
    <source>
        <dbReference type="ARBA" id="ARBA00022989"/>
    </source>
</evidence>
<evidence type="ECO:0000256" key="2">
    <source>
        <dbReference type="ARBA" id="ARBA00022692"/>
    </source>
</evidence>
<dbReference type="Gene3D" id="3.40.190.10">
    <property type="entry name" value="Periplasmic binding protein-like II"/>
    <property type="match status" value="1"/>
</dbReference>
<evidence type="ECO:0000313" key="8">
    <source>
        <dbReference type="Proteomes" id="UP000436088"/>
    </source>
</evidence>
<evidence type="ECO:0000256" key="1">
    <source>
        <dbReference type="ARBA" id="ARBA00004370"/>
    </source>
</evidence>
<dbReference type="InterPro" id="IPR028082">
    <property type="entry name" value="Peripla_BP_I"/>
</dbReference>
<comment type="subcellular location">
    <subcellularLocation>
        <location evidence="1">Membrane</location>
    </subcellularLocation>
</comment>
<proteinExistence type="predicted"/>
<dbReference type="Gene3D" id="3.40.50.2300">
    <property type="match status" value="1"/>
</dbReference>
<keyword evidence="2 5" id="KW-0812">Transmembrane</keyword>
<gene>
    <name evidence="7" type="ORF">F3Y22_tig00110163pilonHSYRG00036</name>
</gene>
<keyword evidence="3 5" id="KW-1133">Transmembrane helix</keyword>
<keyword evidence="4 5" id="KW-0472">Membrane</keyword>
<dbReference type="SUPFAM" id="SSF53850">
    <property type="entry name" value="Periplasmic binding protein-like II"/>
    <property type="match status" value="1"/>
</dbReference>
<evidence type="ECO:0000313" key="7">
    <source>
        <dbReference type="EMBL" id="KAE8715490.1"/>
    </source>
</evidence>
<dbReference type="InterPro" id="IPR001828">
    <property type="entry name" value="ANF_lig-bd_rcpt"/>
</dbReference>
<evidence type="ECO:0000256" key="4">
    <source>
        <dbReference type="ARBA" id="ARBA00023136"/>
    </source>
</evidence>
<dbReference type="EMBL" id="VEPZ02000859">
    <property type="protein sequence ID" value="KAE8715490.1"/>
    <property type="molecule type" value="Genomic_DNA"/>
</dbReference>
<dbReference type="AlphaFoldDB" id="A0A6A3BEI9"/>
<dbReference type="Pfam" id="PF01094">
    <property type="entry name" value="ANF_receptor"/>
    <property type="match status" value="1"/>
</dbReference>
<comment type="caution">
    <text evidence="7">The sequence shown here is derived from an EMBL/GenBank/DDBJ whole genome shotgun (WGS) entry which is preliminary data.</text>
</comment>
<sequence length="689" mass="78137">MKHYRTRIIGGVIDYSSRVGREQGVAMEMTPGFPSFNLLDPAGFTLQRFTGKLSSSSFFWIRTGDVPRWQGTAERYGERFGARWRRFGPLEIAIDGVVAVIFHRVGLKQPSFWRIAEQTAPAPRSPFPYPYPYPYLYQCNIVLELIGSEEVQAIIGTITPQEAMIVSEIRNCPFSSKWLGSEIDDHTAFPPQSSVSEQDDTIRRWLRKRRSKSNRVFILAQSSIEFAISLFEKAKQIGMMEKGYVWIVSDEIASLLDSVDISALYNMQGVLGCGINFADSTESFRRFKTKFRKSYRTRYAEEEEEYSSQVFMPCELMMQLGQLQKPCTKHRPMPHPKNYLNNYYQARFYWPGGLQTVPKGWTSFGKDKDFQLKCSKPFLNAFLITYKLVPFYGSYDDMVEVVYSKRLDAAVGDTEIMSYRYQYAEFSQPYLESGLIMVASCLTSMLTISQLQPSVPDIDTLLRTNATVGCNGNSFIVRGNPQSVENGEMPRLEEYLLNSYNIYSSSTAISGGSSSGLGPRPFAGLFFVSGGISVFAFVVASVRLGIWRTETRTSLDASAPELNPQMSPGVAHQEQNPRMDSLVTESATFTKWTDGKHRLYLKSMETSFVNQFYDSVNLLGSNTQKEKLPRPESSRQKHCTSSGQFFEMAAGRRSISKDLEFNFRKQMTLILLWQALGSSTLDLDLSQVF</sequence>
<keyword evidence="8" id="KW-1185">Reference proteome</keyword>
<evidence type="ECO:0000259" key="6">
    <source>
        <dbReference type="Pfam" id="PF01094"/>
    </source>
</evidence>